<name>A0A6J5Q5W5_9CAUD</name>
<sequence>MENLMAFDISNYTTVAEKVAEFYTKYPEGSIQFEFMGVMPGDPEKIWGIARAYRTPDDLLPGIGTASEFIKGKSPYTAGSEIQNLETSCWGRACSSLNVGNSKGLSSKEEIIGSRERQAPGPAKPKETVAVVTEPPRDSDIPVDEEEPQREHILDPWDLNYVPEIPECLHGPMSRRSGISKKTGKPYAGYFCDNEPQCDPKFDRS</sequence>
<organism evidence="3">
    <name type="scientific">uncultured Caudovirales phage</name>
    <dbReference type="NCBI Taxonomy" id="2100421"/>
    <lineage>
        <taxon>Viruses</taxon>
        <taxon>Duplodnaviria</taxon>
        <taxon>Heunggongvirae</taxon>
        <taxon>Uroviricota</taxon>
        <taxon>Caudoviricetes</taxon>
        <taxon>Peduoviridae</taxon>
        <taxon>Maltschvirus</taxon>
        <taxon>Maltschvirus maltsch</taxon>
    </lineage>
</organism>
<dbReference type="EMBL" id="LR796824">
    <property type="protein sequence ID" value="CAB4168387.1"/>
    <property type="molecule type" value="Genomic_DNA"/>
</dbReference>
<reference evidence="3" key="1">
    <citation type="submission" date="2020-05" db="EMBL/GenBank/DDBJ databases">
        <authorList>
            <person name="Chiriac C."/>
            <person name="Salcher M."/>
            <person name="Ghai R."/>
            <person name="Kavagutti S V."/>
        </authorList>
    </citation>
    <scope>NUCLEOTIDE SEQUENCE</scope>
</reference>
<proteinExistence type="predicted"/>
<dbReference type="InterPro" id="IPR057999">
    <property type="entry name" value="Gp49"/>
</dbReference>
<gene>
    <name evidence="3" type="ORF">UFOVP1044_2</name>
    <name evidence="4" type="ORF">UFOVP1654_15</name>
    <name evidence="2" type="ORF">UFOVP878_22</name>
</gene>
<feature type="region of interest" description="Disordered" evidence="1">
    <location>
        <begin position="103"/>
        <end position="126"/>
    </location>
</feature>
<evidence type="ECO:0000313" key="2">
    <source>
        <dbReference type="EMBL" id="CAB4168387.1"/>
    </source>
</evidence>
<feature type="compositionally biased region" description="Basic and acidic residues" evidence="1">
    <location>
        <begin position="106"/>
        <end position="118"/>
    </location>
</feature>
<evidence type="ECO:0000313" key="4">
    <source>
        <dbReference type="EMBL" id="CAB4222151.1"/>
    </source>
</evidence>
<dbReference type="Pfam" id="PF25690">
    <property type="entry name" value="Phage_gp49"/>
    <property type="match status" value="1"/>
</dbReference>
<evidence type="ECO:0000256" key="1">
    <source>
        <dbReference type="SAM" id="MobiDB-lite"/>
    </source>
</evidence>
<protein>
    <submittedName>
        <fullName evidence="3">Uncharacterized protein</fullName>
    </submittedName>
</protein>
<accession>A0A6J5Q5W5</accession>
<dbReference type="EMBL" id="LR797521">
    <property type="protein sequence ID" value="CAB4222151.1"/>
    <property type="molecule type" value="Genomic_DNA"/>
</dbReference>
<evidence type="ECO:0000313" key="3">
    <source>
        <dbReference type="EMBL" id="CAB4180040.1"/>
    </source>
</evidence>
<dbReference type="EMBL" id="LR796992">
    <property type="protein sequence ID" value="CAB4180040.1"/>
    <property type="molecule type" value="Genomic_DNA"/>
</dbReference>